<dbReference type="GO" id="GO:0000977">
    <property type="term" value="F:RNA polymerase II transcription regulatory region sequence-specific DNA binding"/>
    <property type="evidence" value="ECO:0007669"/>
    <property type="project" value="TreeGrafter"/>
</dbReference>
<dbReference type="Gene3D" id="3.30.160.60">
    <property type="entry name" value="Classic Zinc Finger"/>
    <property type="match status" value="2"/>
</dbReference>
<dbReference type="HOGENOM" id="CLU_534255_0_0_1"/>
<feature type="compositionally biased region" description="Low complexity" evidence="6">
    <location>
        <begin position="442"/>
        <end position="455"/>
    </location>
</feature>
<evidence type="ECO:0000256" key="4">
    <source>
        <dbReference type="ARBA" id="ARBA00022833"/>
    </source>
</evidence>
<feature type="region of interest" description="Disordered" evidence="6">
    <location>
        <begin position="169"/>
        <end position="192"/>
    </location>
</feature>
<feature type="domain" description="C2H2-type" evidence="7">
    <location>
        <begin position="276"/>
        <end position="301"/>
    </location>
</feature>
<dbReference type="OrthoDB" id="6077919at2759"/>
<evidence type="ECO:0000256" key="1">
    <source>
        <dbReference type="ARBA" id="ARBA00022723"/>
    </source>
</evidence>
<feature type="region of interest" description="Disordered" evidence="6">
    <location>
        <begin position="485"/>
        <end position="510"/>
    </location>
</feature>
<feature type="region of interest" description="Disordered" evidence="6">
    <location>
        <begin position="41"/>
        <end position="154"/>
    </location>
</feature>
<organism evidence="8 9">
    <name type="scientific">Laccaria amethystina LaAM-08-1</name>
    <dbReference type="NCBI Taxonomy" id="1095629"/>
    <lineage>
        <taxon>Eukaryota</taxon>
        <taxon>Fungi</taxon>
        <taxon>Dikarya</taxon>
        <taxon>Basidiomycota</taxon>
        <taxon>Agaricomycotina</taxon>
        <taxon>Agaricomycetes</taxon>
        <taxon>Agaricomycetidae</taxon>
        <taxon>Agaricales</taxon>
        <taxon>Agaricineae</taxon>
        <taxon>Hydnangiaceae</taxon>
        <taxon>Laccaria</taxon>
    </lineage>
</organism>
<keyword evidence="3 5" id="KW-0863">Zinc-finger</keyword>
<feature type="region of interest" description="Disordered" evidence="6">
    <location>
        <begin position="297"/>
        <end position="473"/>
    </location>
</feature>
<feature type="compositionally biased region" description="Polar residues" evidence="6">
    <location>
        <begin position="133"/>
        <end position="152"/>
    </location>
</feature>
<sequence length="510" mass="55884">MNSSQHQKSSSGISLPSIHEMFPEHLMKTRDDAVYSRRRNSILKSDFRPPYAERVSNVRHPPFQRHSPGAEHGRHYASPGSPETTYRGRPTTTGSHPGFHDDHDHSRDSTTQSGSRIYSYTVLRSDPTRKSLQHLTSSGTLPNRGANGSSTIAPVGVASGSSPAFRVSVPSASLPSPDVSPSHSSSLPNSGSGMLTIDIKEERRAYPAIISFPAAGSGSVKADHPLREPSPNHSDEEGNEEENNGKKHVCSTCFKRFNRPSSLRIHVNTHTGATPFRCPWPSCGREFNVNSNMRRHYRNHTTPGFSRAQSNDSRRRRRNVAAPQTHVFPSALPSSNISRLQATGSHMPSPPISTFTMSEDSDECDSDSMEPDSYSKGEEEDELLGYESQVDHKAASYPPPPSFTHMNRVTASSNGRPITSHHPVGSPRHRPYPQGHRQSLTPGSSCHSSSASPSLSPSPPPSREQLYTPSAPYLRSVADQKVSTALRPAFHPSRISSARVSRSDRMSDAW</sequence>
<dbReference type="InterPro" id="IPR050717">
    <property type="entry name" value="C2H2-ZF_Transcription_Reg"/>
</dbReference>
<feature type="compositionally biased region" description="Polar residues" evidence="6">
    <location>
        <begin position="404"/>
        <end position="417"/>
    </location>
</feature>
<proteinExistence type="predicted"/>
<feature type="domain" description="C2H2-type" evidence="7">
    <location>
        <begin position="248"/>
        <end position="275"/>
    </location>
</feature>
<keyword evidence="9" id="KW-1185">Reference proteome</keyword>
<evidence type="ECO:0000259" key="7">
    <source>
        <dbReference type="PROSITE" id="PS50157"/>
    </source>
</evidence>
<gene>
    <name evidence="8" type="ORF">K443DRAFT_684663</name>
</gene>
<dbReference type="GO" id="GO:0005634">
    <property type="term" value="C:nucleus"/>
    <property type="evidence" value="ECO:0007669"/>
    <property type="project" value="TreeGrafter"/>
</dbReference>
<dbReference type="GO" id="GO:0008270">
    <property type="term" value="F:zinc ion binding"/>
    <property type="evidence" value="ECO:0007669"/>
    <property type="project" value="UniProtKB-KW"/>
</dbReference>
<evidence type="ECO:0000256" key="6">
    <source>
        <dbReference type="SAM" id="MobiDB-lite"/>
    </source>
</evidence>
<protein>
    <recommendedName>
        <fullName evidence="7">C2H2-type domain-containing protein</fullName>
    </recommendedName>
</protein>
<feature type="region of interest" description="Disordered" evidence="6">
    <location>
        <begin position="217"/>
        <end position="246"/>
    </location>
</feature>
<feature type="compositionally biased region" description="Low complexity" evidence="6">
    <location>
        <begin position="173"/>
        <end position="192"/>
    </location>
</feature>
<evidence type="ECO:0000256" key="5">
    <source>
        <dbReference type="PROSITE-ProRule" id="PRU00042"/>
    </source>
</evidence>
<feature type="compositionally biased region" description="Polar residues" evidence="6">
    <location>
        <begin position="109"/>
        <end position="118"/>
    </location>
</feature>
<dbReference type="STRING" id="1095629.A0A0C9WQ60"/>
<feature type="compositionally biased region" description="Polar residues" evidence="6">
    <location>
        <begin position="300"/>
        <end position="311"/>
    </location>
</feature>
<keyword evidence="2" id="KW-0677">Repeat</keyword>
<evidence type="ECO:0000256" key="2">
    <source>
        <dbReference type="ARBA" id="ARBA00022737"/>
    </source>
</evidence>
<dbReference type="PROSITE" id="PS50157">
    <property type="entry name" value="ZINC_FINGER_C2H2_2"/>
    <property type="match status" value="2"/>
</dbReference>
<dbReference type="GO" id="GO:0000981">
    <property type="term" value="F:DNA-binding transcription factor activity, RNA polymerase II-specific"/>
    <property type="evidence" value="ECO:0007669"/>
    <property type="project" value="TreeGrafter"/>
</dbReference>
<dbReference type="InterPro" id="IPR036236">
    <property type="entry name" value="Znf_C2H2_sf"/>
</dbReference>
<evidence type="ECO:0000313" key="9">
    <source>
        <dbReference type="Proteomes" id="UP000054477"/>
    </source>
</evidence>
<feature type="compositionally biased region" description="Acidic residues" evidence="6">
    <location>
        <begin position="359"/>
        <end position="370"/>
    </location>
</feature>
<accession>A0A0C9WQ60</accession>
<dbReference type="PROSITE" id="PS00028">
    <property type="entry name" value="ZINC_FINGER_C2H2_1"/>
    <property type="match status" value="2"/>
</dbReference>
<dbReference type="PANTHER" id="PTHR14196">
    <property type="entry name" value="ODD-SKIPPED - RELATED"/>
    <property type="match status" value="1"/>
</dbReference>
<reference evidence="9" key="2">
    <citation type="submission" date="2015-01" db="EMBL/GenBank/DDBJ databases">
        <title>Evolutionary Origins and Diversification of the Mycorrhizal Mutualists.</title>
        <authorList>
            <consortium name="DOE Joint Genome Institute"/>
            <consortium name="Mycorrhizal Genomics Consortium"/>
            <person name="Kohler A."/>
            <person name="Kuo A."/>
            <person name="Nagy L.G."/>
            <person name="Floudas D."/>
            <person name="Copeland A."/>
            <person name="Barry K.W."/>
            <person name="Cichocki N."/>
            <person name="Veneault-Fourrey C."/>
            <person name="LaButti K."/>
            <person name="Lindquist E.A."/>
            <person name="Lipzen A."/>
            <person name="Lundell T."/>
            <person name="Morin E."/>
            <person name="Murat C."/>
            <person name="Riley R."/>
            <person name="Ohm R."/>
            <person name="Sun H."/>
            <person name="Tunlid A."/>
            <person name="Henrissat B."/>
            <person name="Grigoriev I.V."/>
            <person name="Hibbett D.S."/>
            <person name="Martin F."/>
        </authorList>
    </citation>
    <scope>NUCLEOTIDE SEQUENCE [LARGE SCALE GENOMIC DNA]</scope>
    <source>
        <strain evidence="9">LaAM-08-1</strain>
    </source>
</reference>
<dbReference type="InterPro" id="IPR013087">
    <property type="entry name" value="Znf_C2H2_type"/>
</dbReference>
<dbReference type="EMBL" id="KN838858">
    <property type="protein sequence ID" value="KIJ93215.1"/>
    <property type="molecule type" value="Genomic_DNA"/>
</dbReference>
<feature type="compositionally biased region" description="Basic and acidic residues" evidence="6">
    <location>
        <begin position="501"/>
        <end position="510"/>
    </location>
</feature>
<name>A0A0C9WQ60_9AGAR</name>
<dbReference type="SUPFAM" id="SSF57667">
    <property type="entry name" value="beta-beta-alpha zinc fingers"/>
    <property type="match status" value="1"/>
</dbReference>
<keyword evidence="1" id="KW-0479">Metal-binding</keyword>
<dbReference type="AlphaFoldDB" id="A0A0C9WQ60"/>
<feature type="compositionally biased region" description="Basic and acidic residues" evidence="6">
    <location>
        <begin position="98"/>
        <end position="108"/>
    </location>
</feature>
<feature type="compositionally biased region" description="Polar residues" evidence="6">
    <location>
        <begin position="332"/>
        <end position="357"/>
    </location>
</feature>
<dbReference type="SMART" id="SM00355">
    <property type="entry name" value="ZnF_C2H2"/>
    <property type="match status" value="2"/>
</dbReference>
<keyword evidence="4" id="KW-0862">Zinc</keyword>
<evidence type="ECO:0000313" key="8">
    <source>
        <dbReference type="EMBL" id="KIJ93215.1"/>
    </source>
</evidence>
<evidence type="ECO:0000256" key="3">
    <source>
        <dbReference type="ARBA" id="ARBA00022771"/>
    </source>
</evidence>
<dbReference type="Pfam" id="PF00096">
    <property type="entry name" value="zf-C2H2"/>
    <property type="match status" value="2"/>
</dbReference>
<reference evidence="8 9" key="1">
    <citation type="submission" date="2014-04" db="EMBL/GenBank/DDBJ databases">
        <authorList>
            <consortium name="DOE Joint Genome Institute"/>
            <person name="Kuo A."/>
            <person name="Kohler A."/>
            <person name="Nagy L.G."/>
            <person name="Floudas D."/>
            <person name="Copeland A."/>
            <person name="Barry K.W."/>
            <person name="Cichocki N."/>
            <person name="Veneault-Fourrey C."/>
            <person name="LaButti K."/>
            <person name="Lindquist E.A."/>
            <person name="Lipzen A."/>
            <person name="Lundell T."/>
            <person name="Morin E."/>
            <person name="Murat C."/>
            <person name="Sun H."/>
            <person name="Tunlid A."/>
            <person name="Henrissat B."/>
            <person name="Grigoriev I.V."/>
            <person name="Hibbett D.S."/>
            <person name="Martin F."/>
            <person name="Nordberg H.P."/>
            <person name="Cantor M.N."/>
            <person name="Hua S.X."/>
        </authorList>
    </citation>
    <scope>NUCLEOTIDE SEQUENCE [LARGE SCALE GENOMIC DNA]</scope>
    <source>
        <strain evidence="8 9">LaAM-08-1</strain>
    </source>
</reference>
<dbReference type="PANTHER" id="PTHR14196:SF12">
    <property type="entry name" value="ZINC FINGER PROTEIN 208-LIKE"/>
    <property type="match status" value="1"/>
</dbReference>
<dbReference type="Proteomes" id="UP000054477">
    <property type="component" value="Unassembled WGS sequence"/>
</dbReference>